<name>A0ABS0YFB5_9BACT</name>
<reference evidence="5 6" key="1">
    <citation type="submission" date="2020-12" db="EMBL/GenBank/DDBJ databases">
        <title>Geomonas sp. Red421, isolated from paddy soil.</title>
        <authorList>
            <person name="Xu Z."/>
            <person name="Zhang Z."/>
            <person name="Masuda Y."/>
            <person name="Itoh H."/>
            <person name="Senoo K."/>
        </authorList>
    </citation>
    <scope>NUCLEOTIDE SEQUENCE [LARGE SCALE GENOMIC DNA]</scope>
    <source>
        <strain evidence="5 6">Red421</strain>
    </source>
</reference>
<keyword evidence="6" id="KW-1185">Reference proteome</keyword>
<accession>A0ABS0YFB5</accession>
<sequence>MNKFNEAKPGSRVGEWAPYSYNIGTGCLNGCKYCYARDIAVKTEMIADKSKWTEEQVNPAKVKIEETVDDMVMFPTMHDITDNNLTTYMATLRNILNARNRVLIVSKPRMTCIQSICDSFAAYKDSILFRFTIGSLNERVCKFWEPGAPRPQERVAALKYAFDAGFQTSVSAEPMLEGYREAIALYETLTPTITESIWFGKMDDIDDRVDMAEPANEKAAQFIREFQSDANIKLLYDHLKDLPKVQWKKSLRRVVGI</sequence>
<dbReference type="PANTHER" id="PTHR43432:SF3">
    <property type="entry name" value="SLR0285 PROTEIN"/>
    <property type="match status" value="1"/>
</dbReference>
<dbReference type="SFLD" id="SFLDS00029">
    <property type="entry name" value="Radical_SAM"/>
    <property type="match status" value="1"/>
</dbReference>
<dbReference type="PROSITE" id="PS51257">
    <property type="entry name" value="PROKAR_LIPOPROTEIN"/>
    <property type="match status" value="1"/>
</dbReference>
<dbReference type="SUPFAM" id="SSF102114">
    <property type="entry name" value="Radical SAM enzymes"/>
    <property type="match status" value="1"/>
</dbReference>
<dbReference type="Pfam" id="PF04055">
    <property type="entry name" value="Radical_SAM"/>
    <property type="match status" value="1"/>
</dbReference>
<organism evidence="5 6">
    <name type="scientific">Geomonas anaerohicana</name>
    <dbReference type="NCBI Taxonomy" id="2798583"/>
    <lineage>
        <taxon>Bacteria</taxon>
        <taxon>Pseudomonadati</taxon>
        <taxon>Thermodesulfobacteriota</taxon>
        <taxon>Desulfuromonadia</taxon>
        <taxon>Geobacterales</taxon>
        <taxon>Geobacteraceae</taxon>
        <taxon>Geomonas</taxon>
    </lineage>
</organism>
<dbReference type="RefSeq" id="WP_199389465.1">
    <property type="nucleotide sequence ID" value="NZ_JAEMHL010000005.1"/>
</dbReference>
<evidence type="ECO:0000313" key="5">
    <source>
        <dbReference type="EMBL" id="MBJ6750985.1"/>
    </source>
</evidence>
<dbReference type="Gene3D" id="3.80.30.30">
    <property type="match status" value="1"/>
</dbReference>
<proteinExistence type="predicted"/>
<evidence type="ECO:0000259" key="4">
    <source>
        <dbReference type="Pfam" id="PF04055"/>
    </source>
</evidence>
<gene>
    <name evidence="5" type="ORF">JFN91_12245</name>
</gene>
<feature type="domain" description="Radical SAM core" evidence="4">
    <location>
        <begin position="21"/>
        <end position="170"/>
    </location>
</feature>
<dbReference type="InterPro" id="IPR058240">
    <property type="entry name" value="rSAM_sf"/>
</dbReference>
<dbReference type="EMBL" id="JAEMHL010000005">
    <property type="protein sequence ID" value="MBJ6750985.1"/>
    <property type="molecule type" value="Genomic_DNA"/>
</dbReference>
<evidence type="ECO:0000256" key="1">
    <source>
        <dbReference type="ARBA" id="ARBA00022723"/>
    </source>
</evidence>
<keyword evidence="2" id="KW-0408">Iron</keyword>
<dbReference type="InterPro" id="IPR040086">
    <property type="entry name" value="MJ0683-like"/>
</dbReference>
<keyword evidence="1" id="KW-0479">Metal-binding</keyword>
<evidence type="ECO:0000256" key="3">
    <source>
        <dbReference type="ARBA" id="ARBA00023014"/>
    </source>
</evidence>
<dbReference type="Proteomes" id="UP000614714">
    <property type="component" value="Unassembled WGS sequence"/>
</dbReference>
<evidence type="ECO:0000313" key="6">
    <source>
        <dbReference type="Proteomes" id="UP000614714"/>
    </source>
</evidence>
<dbReference type="PANTHER" id="PTHR43432">
    <property type="entry name" value="SLR0285 PROTEIN"/>
    <property type="match status" value="1"/>
</dbReference>
<evidence type="ECO:0000256" key="2">
    <source>
        <dbReference type="ARBA" id="ARBA00023004"/>
    </source>
</evidence>
<keyword evidence="3" id="KW-0411">Iron-sulfur</keyword>
<dbReference type="InterPro" id="IPR007197">
    <property type="entry name" value="rSAM"/>
</dbReference>
<protein>
    <submittedName>
        <fullName evidence="5">Radical SAM protein</fullName>
    </submittedName>
</protein>
<comment type="caution">
    <text evidence="5">The sequence shown here is derived from an EMBL/GenBank/DDBJ whole genome shotgun (WGS) entry which is preliminary data.</text>
</comment>